<dbReference type="Pfam" id="PF12621">
    <property type="entry name" value="PHM7_ext"/>
    <property type="match status" value="1"/>
</dbReference>
<dbReference type="InterPro" id="IPR003864">
    <property type="entry name" value="CSC1/OSCA1-like_7TM"/>
</dbReference>
<proteinExistence type="predicted"/>
<feature type="domain" description="10TM putative phosphate transporter extracellular tail" evidence="3">
    <location>
        <begin position="487"/>
        <end position="567"/>
    </location>
</feature>
<evidence type="ECO:0000259" key="2">
    <source>
        <dbReference type="Pfam" id="PF02714"/>
    </source>
</evidence>
<dbReference type="Pfam" id="PF02714">
    <property type="entry name" value="RSN1_7TM"/>
    <property type="match status" value="1"/>
</dbReference>
<dbReference type="GO" id="GO:0005886">
    <property type="term" value="C:plasma membrane"/>
    <property type="evidence" value="ECO:0007669"/>
    <property type="project" value="TreeGrafter"/>
</dbReference>
<dbReference type="Pfam" id="PF14703">
    <property type="entry name" value="PHM7_cyt"/>
    <property type="match status" value="1"/>
</dbReference>
<protein>
    <submittedName>
        <fullName evidence="5">Uncharacterized protein</fullName>
    </submittedName>
</protein>
<keyword evidence="1" id="KW-0472">Membrane</keyword>
<dbReference type="InterPro" id="IPR045122">
    <property type="entry name" value="Csc1-like"/>
</dbReference>
<dbReference type="GO" id="GO:0005227">
    <property type="term" value="F:calcium-activated cation channel activity"/>
    <property type="evidence" value="ECO:0007669"/>
    <property type="project" value="InterPro"/>
</dbReference>
<organism evidence="5 6">
    <name type="scientific">Trichoderma arundinaceum</name>
    <dbReference type="NCBI Taxonomy" id="490622"/>
    <lineage>
        <taxon>Eukaryota</taxon>
        <taxon>Fungi</taxon>
        <taxon>Dikarya</taxon>
        <taxon>Ascomycota</taxon>
        <taxon>Pezizomycotina</taxon>
        <taxon>Sordariomycetes</taxon>
        <taxon>Hypocreomycetidae</taxon>
        <taxon>Hypocreales</taxon>
        <taxon>Hypocreaceae</taxon>
        <taxon>Trichoderma</taxon>
    </lineage>
</organism>
<feature type="domain" description="CSC1/OSCA1-like cytosolic" evidence="4">
    <location>
        <begin position="48"/>
        <end position="134"/>
    </location>
</feature>
<reference evidence="5 6" key="1">
    <citation type="journal article" date="2018" name="PLoS Pathog.">
        <title>Evolution of structural diversity of trichothecenes, a family of toxins produced by plant pathogenic and entomopathogenic fungi.</title>
        <authorList>
            <person name="Proctor R.H."/>
            <person name="McCormick S.P."/>
            <person name="Kim H.S."/>
            <person name="Cardoza R.E."/>
            <person name="Stanley A.M."/>
            <person name="Lindo L."/>
            <person name="Kelly A."/>
            <person name="Brown D.W."/>
            <person name="Lee T."/>
            <person name="Vaughan M.M."/>
            <person name="Alexander N.J."/>
            <person name="Busman M."/>
            <person name="Gutierrez S."/>
        </authorList>
    </citation>
    <scope>NUCLEOTIDE SEQUENCE [LARGE SCALE GENOMIC DNA]</scope>
    <source>
        <strain evidence="5 6">IBT 40837</strain>
    </source>
</reference>
<feature type="transmembrane region" description="Helical" evidence="1">
    <location>
        <begin position="240"/>
        <end position="262"/>
    </location>
</feature>
<dbReference type="PANTHER" id="PTHR13018:SF20">
    <property type="entry name" value="SPORULATION-SPECIFIC PROTEIN 75"/>
    <property type="match status" value="1"/>
</dbReference>
<comment type="caution">
    <text evidence="5">The sequence shown here is derived from an EMBL/GenBank/DDBJ whole genome shotgun (WGS) entry which is preliminary data.</text>
</comment>
<evidence type="ECO:0000313" key="6">
    <source>
        <dbReference type="Proteomes" id="UP000266272"/>
    </source>
</evidence>
<feature type="transmembrane region" description="Helical" evidence="1">
    <location>
        <begin position="442"/>
        <end position="463"/>
    </location>
</feature>
<feature type="transmembrane region" description="Helical" evidence="1">
    <location>
        <begin position="291"/>
        <end position="323"/>
    </location>
</feature>
<dbReference type="InterPro" id="IPR022257">
    <property type="entry name" value="PHM7_ext"/>
</dbReference>
<dbReference type="AlphaFoldDB" id="A0A395N923"/>
<dbReference type="PANTHER" id="PTHR13018">
    <property type="entry name" value="PROBABLE MEMBRANE PROTEIN DUF221-RELATED"/>
    <property type="match status" value="1"/>
</dbReference>
<keyword evidence="1" id="KW-0812">Transmembrane</keyword>
<dbReference type="InterPro" id="IPR027815">
    <property type="entry name" value="CSC1/OSCA1-like_cyt"/>
</dbReference>
<feature type="transmembrane region" description="Helical" evidence="1">
    <location>
        <begin position="372"/>
        <end position="392"/>
    </location>
</feature>
<gene>
    <name evidence="5" type="ORF">TARUN_9626</name>
</gene>
<feature type="transmembrane region" description="Helical" evidence="1">
    <location>
        <begin position="344"/>
        <end position="366"/>
    </location>
</feature>
<dbReference type="Proteomes" id="UP000266272">
    <property type="component" value="Unassembled WGS sequence"/>
</dbReference>
<evidence type="ECO:0000259" key="3">
    <source>
        <dbReference type="Pfam" id="PF12621"/>
    </source>
</evidence>
<evidence type="ECO:0000256" key="1">
    <source>
        <dbReference type="SAM" id="Phobius"/>
    </source>
</evidence>
<feature type="domain" description="CSC1/OSCA1-like 7TM region" evidence="2">
    <location>
        <begin position="145"/>
        <end position="426"/>
    </location>
</feature>
<accession>A0A395N923</accession>
<evidence type="ECO:0000313" key="5">
    <source>
        <dbReference type="EMBL" id="RFU72632.1"/>
    </source>
</evidence>
<feature type="transmembrane region" description="Helical" evidence="1">
    <location>
        <begin position="143"/>
        <end position="166"/>
    </location>
</feature>
<dbReference type="OrthoDB" id="5063597at2759"/>
<evidence type="ECO:0000259" key="4">
    <source>
        <dbReference type="Pfam" id="PF14703"/>
    </source>
</evidence>
<sequence>MIKRAARLKKLCLPGDSLEAGEANERDIHNSKFWILSKIQRRVVKAATSSRVDNIRWYSRELARLNNYIEKEQSGLTRKEHERLQRYPLLNSAYIQFNRQIAAHMVCQTVIFHTPRQVVPTLCEVSPGEIIWGNMALGWWQELARTAAVVLVLVVMIVLWAIPVAWSAALGQLSNLIEAQGWLSFLRRSALAEYVAKALAGILPAVVLELLLFVVPLILKGLARVKGAKTLRQETQFIQTVYFVFLFMQVFLVISIASFFTVTLSEYLNNLKELQTVQAVLDLLAKNLPKAANYFFCYMILQALATSSGTLLQVGRLVSWFIIAPLRDTTPRQKWARRNKVDTVNWGSFFPVYTNFACIGLIYCVIAPLISVWAIITFSLLWLAHGYSMIYVNRFESDTGGILYPRAINQSFTGLYVMQLCMAGMFFGVVNGQGKHECVVHGFFMIGTLVLTAIYQIVLNASFSSLFKYMPIDAFEKDPQENTPMVAGSYKQGEPRETSEVTDNTFEPSALRAKRPTVWVPNWCQTSGSNILNITVKGCTQSSAIQVSNEAASLDEKGRVVVKGNPPPADLVRATAQRS</sequence>
<name>A0A395N923_TRIAR</name>
<keyword evidence="1" id="KW-1133">Transmembrane helix</keyword>
<feature type="transmembrane region" description="Helical" evidence="1">
    <location>
        <begin position="413"/>
        <end position="430"/>
    </location>
</feature>
<dbReference type="EMBL" id="PXOA01000812">
    <property type="protein sequence ID" value="RFU72632.1"/>
    <property type="molecule type" value="Genomic_DNA"/>
</dbReference>
<feature type="transmembrane region" description="Helical" evidence="1">
    <location>
        <begin position="194"/>
        <end position="219"/>
    </location>
</feature>
<keyword evidence="6" id="KW-1185">Reference proteome</keyword>